<sequence>MDSKVLMRRFDGSEDFSREWDDYKNGFGSLTKEFWAGNTIIHKLTTDGRTYLFRVELKSFEDKFIYAEYSNFSVGAESDNYTLHVTGYVPDSTAGEFIIPD</sequence>
<dbReference type="AlphaFoldDB" id="A0AAD9IRX9"/>
<evidence type="ECO:0000313" key="3">
    <source>
        <dbReference type="Proteomes" id="UP001208570"/>
    </source>
</evidence>
<dbReference type="PANTHER" id="PTHR19143">
    <property type="entry name" value="FIBRINOGEN/TENASCIN/ANGIOPOEITIN"/>
    <property type="match status" value="1"/>
</dbReference>
<comment type="caution">
    <text evidence="2">The sequence shown here is derived from an EMBL/GenBank/DDBJ whole genome shotgun (WGS) entry which is preliminary data.</text>
</comment>
<dbReference type="InterPro" id="IPR050373">
    <property type="entry name" value="Fibrinogen_C-term_domain"/>
</dbReference>
<organism evidence="2 3">
    <name type="scientific">Paralvinella palmiformis</name>
    <dbReference type="NCBI Taxonomy" id="53620"/>
    <lineage>
        <taxon>Eukaryota</taxon>
        <taxon>Metazoa</taxon>
        <taxon>Spiralia</taxon>
        <taxon>Lophotrochozoa</taxon>
        <taxon>Annelida</taxon>
        <taxon>Polychaeta</taxon>
        <taxon>Sedentaria</taxon>
        <taxon>Canalipalpata</taxon>
        <taxon>Terebellida</taxon>
        <taxon>Terebelliformia</taxon>
        <taxon>Alvinellidae</taxon>
        <taxon>Paralvinella</taxon>
    </lineage>
</organism>
<gene>
    <name evidence="2" type="ORF">LSH36_1588g00013</name>
</gene>
<dbReference type="Pfam" id="PF00147">
    <property type="entry name" value="Fibrinogen_C"/>
    <property type="match status" value="1"/>
</dbReference>
<feature type="domain" description="Fibrinogen C-terminal" evidence="1">
    <location>
        <begin position="1"/>
        <end position="101"/>
    </location>
</feature>
<evidence type="ECO:0000313" key="2">
    <source>
        <dbReference type="EMBL" id="KAK2139846.1"/>
    </source>
</evidence>
<protein>
    <recommendedName>
        <fullName evidence="1">Fibrinogen C-terminal domain-containing protein</fullName>
    </recommendedName>
</protein>
<evidence type="ECO:0000259" key="1">
    <source>
        <dbReference type="PROSITE" id="PS51406"/>
    </source>
</evidence>
<keyword evidence="3" id="KW-1185">Reference proteome</keyword>
<name>A0AAD9IRX9_9ANNE</name>
<reference evidence="2" key="1">
    <citation type="journal article" date="2023" name="Mol. Biol. Evol.">
        <title>Third-Generation Sequencing Reveals the Adaptive Role of the Epigenome in Three Deep-Sea Polychaetes.</title>
        <authorList>
            <person name="Perez M."/>
            <person name="Aroh O."/>
            <person name="Sun Y."/>
            <person name="Lan Y."/>
            <person name="Juniper S.K."/>
            <person name="Young C.R."/>
            <person name="Angers B."/>
            <person name="Qian P.Y."/>
        </authorList>
    </citation>
    <scope>NUCLEOTIDE SEQUENCE</scope>
    <source>
        <strain evidence="2">P08H-3</strain>
    </source>
</reference>
<dbReference type="PROSITE" id="PS51406">
    <property type="entry name" value="FIBRINOGEN_C_2"/>
    <property type="match status" value="1"/>
</dbReference>
<dbReference type="InterPro" id="IPR014716">
    <property type="entry name" value="Fibrinogen_a/b/g_C_1"/>
</dbReference>
<dbReference type="Gene3D" id="3.90.215.10">
    <property type="entry name" value="Gamma Fibrinogen, chain A, domain 1"/>
    <property type="match status" value="1"/>
</dbReference>
<dbReference type="InterPro" id="IPR002181">
    <property type="entry name" value="Fibrinogen_a/b/g_C_dom"/>
</dbReference>
<dbReference type="GO" id="GO:0005615">
    <property type="term" value="C:extracellular space"/>
    <property type="evidence" value="ECO:0007669"/>
    <property type="project" value="TreeGrafter"/>
</dbReference>
<proteinExistence type="predicted"/>
<dbReference type="SUPFAM" id="SSF56496">
    <property type="entry name" value="Fibrinogen C-terminal domain-like"/>
    <property type="match status" value="1"/>
</dbReference>
<accession>A0AAD9IRX9</accession>
<dbReference type="SMART" id="SM00186">
    <property type="entry name" value="FBG"/>
    <property type="match status" value="1"/>
</dbReference>
<dbReference type="Proteomes" id="UP001208570">
    <property type="component" value="Unassembled WGS sequence"/>
</dbReference>
<dbReference type="InterPro" id="IPR036056">
    <property type="entry name" value="Fibrinogen-like_C"/>
</dbReference>
<dbReference type="EMBL" id="JAODUP010001586">
    <property type="protein sequence ID" value="KAK2139846.1"/>
    <property type="molecule type" value="Genomic_DNA"/>
</dbReference>